<dbReference type="SUPFAM" id="SSF54665">
    <property type="entry name" value="CO dehydrogenase molybdoprotein N-domain-like"/>
    <property type="match status" value="1"/>
</dbReference>
<keyword evidence="1" id="KW-0500">Molybdenum</keyword>
<evidence type="ECO:0000256" key="2">
    <source>
        <dbReference type="ARBA" id="ARBA00023002"/>
    </source>
</evidence>
<dbReference type="EMBL" id="CP045484">
    <property type="protein sequence ID" value="QGR17495.1"/>
    <property type="molecule type" value="Genomic_DNA"/>
</dbReference>
<dbReference type="OrthoDB" id="57164at2157"/>
<dbReference type="GO" id="GO:0043795">
    <property type="term" value="F:glyceraldehyde oxidoreductase activity"/>
    <property type="evidence" value="ECO:0007669"/>
    <property type="project" value="UniProtKB-EC"/>
</dbReference>
<dbReference type="Pfam" id="PF01315">
    <property type="entry name" value="Ald_Xan_dh_C"/>
    <property type="match status" value="1"/>
</dbReference>
<dbReference type="Gene3D" id="3.30.365.10">
    <property type="entry name" value="Aldehyde oxidase/xanthine dehydrogenase, molybdopterin binding domain"/>
    <property type="match status" value="4"/>
</dbReference>
<sequence>MRYVGQAVKRLYDDKFVTGKSTYVDDIQISALYAGFVRSPYSHAKIKSIDVTDALKVPGIVAVYTYKDLAPLIKDGIRIWTTYEDPRMWKFVPRKPLADDKVRFAGEPVAIVVGVNKYVVRDAIDKVNVDYEKLPSVVKMEEALEDKVIIHEELKTNVAFDQTFNGGNVEEAFKQADKVIPVEITNNRLIPSPMEPRGIVSRYEGGTLTIWYSTQVPHLARNEFARIFGIPASKIRVIMPDVGGAFGSKVNFMPEEVSVIASSIKLGRAVRWTATRSEEMLASEARHNTFKGEVAVKNDGTVLGIRGDLLVDLGAYLTLTAPLQPAIIPLMVPGPYKIKGVSIRSRAVYTTTPPITMYRGASRPEATFIIERIMSIVADELKLDDVTIREKNLVRANEMPYTNPFGLKYDSGDYLALLKDGIQKLQYYELKKWAEEERKKGRKVGVGMAYYLEISGFGPWEFGEIRVDENGDVLVITGGTPHGQGTETAIAQVVADTLQIDINRIKVIWGDTETVVASMGTYGSRTAAAAASAAMVASKEVLEKMKRIAARLLNADVEEIEYESGEFYNKKDKSKKVSWNDVARNGYYGKELGISAQIILPGDVTFPYGVHVAVVEVNDYGIPRVLTYKAYDDIGNVINPALAEGQIHGGAVQAVGQALYEEAIINEDGQLTVTYADYFIPTAVEAPKFESYFVEKPHTSAWPTGAKGVGEAALIVGPAVIIRALEDATGKRFTKTPVRPEDIL</sequence>
<dbReference type="Pfam" id="PF02738">
    <property type="entry name" value="MoCoBD_1"/>
    <property type="match status" value="1"/>
</dbReference>
<dbReference type="InterPro" id="IPR037165">
    <property type="entry name" value="AldOxase/xan_DH_Mopterin-bd_sf"/>
</dbReference>
<dbReference type="InterPro" id="IPR053554">
    <property type="entry name" value="Glyceraldehyde_dh-related"/>
</dbReference>
<dbReference type="InterPro" id="IPR016208">
    <property type="entry name" value="Ald_Oxase/xanthine_DH-like"/>
</dbReference>
<reference evidence="5 6" key="1">
    <citation type="submission" date="2019-10" db="EMBL/GenBank/DDBJ databases">
        <title>Genome Sequences from Six Type Strain Members of the Archaeal Family Sulfolobaceae: Acidianus ambivalens, Acidianus infernus, Metallosphaera prunae, Stygiolobus azoricus, Sulfolobus metallicus, and Sulfurisphaera ohwakuensis.</title>
        <authorList>
            <person name="Counts J.A."/>
            <person name="Kelly R.M."/>
        </authorList>
    </citation>
    <scope>NUCLEOTIDE SEQUENCE [LARGE SCALE GENOMIC DNA]</scope>
    <source>
        <strain evidence="5 6">TA-1</strain>
    </source>
</reference>
<evidence type="ECO:0000313" key="7">
    <source>
        <dbReference type="Proteomes" id="UP000582213"/>
    </source>
</evidence>
<dbReference type="Gene3D" id="3.90.1170.50">
    <property type="entry name" value="Aldehyde oxidase/xanthine dehydrogenase, a/b hammerhead"/>
    <property type="match status" value="1"/>
</dbReference>
<dbReference type="PANTHER" id="PTHR11908:SF132">
    <property type="entry name" value="ALDEHYDE OXIDASE 1-RELATED"/>
    <property type="match status" value="1"/>
</dbReference>
<accession>A0A650CIK0</accession>
<evidence type="ECO:0000256" key="1">
    <source>
        <dbReference type="ARBA" id="ARBA00022505"/>
    </source>
</evidence>
<dbReference type="InterPro" id="IPR046867">
    <property type="entry name" value="AldOxase/xan_DH_MoCoBD2"/>
</dbReference>
<dbReference type="SUPFAM" id="SSF56003">
    <property type="entry name" value="Molybdenum cofactor-binding domain"/>
    <property type="match status" value="1"/>
</dbReference>
<reference evidence="4 7" key="2">
    <citation type="submission" date="2020-08" db="EMBL/GenBank/DDBJ databases">
        <title>Genomic Encyclopedia of Type Strains, Phase IV (KMG-IV): sequencing the most valuable type-strain genomes for metagenomic binning, comparative biology and taxonomic classification.</title>
        <authorList>
            <person name="Goeker M."/>
        </authorList>
    </citation>
    <scope>NUCLEOTIDE SEQUENCE [LARGE SCALE GENOMIC DNA]</scope>
    <source>
        <strain evidence="4 7">DSM 12421</strain>
    </source>
</reference>
<dbReference type="PANTHER" id="PTHR11908">
    <property type="entry name" value="XANTHINE DEHYDROGENASE"/>
    <property type="match status" value="1"/>
</dbReference>
<dbReference type="RefSeq" id="WP_156014981.1">
    <property type="nucleotide sequence ID" value="NZ_CP045484.1"/>
</dbReference>
<dbReference type="InterPro" id="IPR036856">
    <property type="entry name" value="Ald_Oxase/Xan_DH_a/b_sf"/>
</dbReference>
<organism evidence="5 6">
    <name type="scientific">Sulfurisphaera ohwakuensis</name>
    <dbReference type="NCBI Taxonomy" id="69656"/>
    <lineage>
        <taxon>Archaea</taxon>
        <taxon>Thermoproteota</taxon>
        <taxon>Thermoprotei</taxon>
        <taxon>Sulfolobales</taxon>
        <taxon>Sulfolobaceae</taxon>
        <taxon>Sulfurisphaera</taxon>
    </lineage>
</organism>
<name>A0A650CIK0_SULOH</name>
<dbReference type="GO" id="GO:0005506">
    <property type="term" value="F:iron ion binding"/>
    <property type="evidence" value="ECO:0007669"/>
    <property type="project" value="InterPro"/>
</dbReference>
<proteinExistence type="predicted"/>
<dbReference type="Pfam" id="PF20256">
    <property type="entry name" value="MoCoBD_2"/>
    <property type="match status" value="1"/>
</dbReference>
<keyword evidence="2 4" id="KW-0560">Oxidoreductase</keyword>
<dbReference type="NCBIfam" id="NF041018">
    <property type="entry name" value="glyceraldDH_alpha"/>
    <property type="match status" value="1"/>
</dbReference>
<evidence type="ECO:0000313" key="6">
    <source>
        <dbReference type="Proteomes" id="UP000427373"/>
    </source>
</evidence>
<gene>
    <name evidence="5" type="ORF">D1869_10085</name>
    <name evidence="4" type="ORF">HNQ62_001603</name>
</gene>
<dbReference type="SMART" id="SM01008">
    <property type="entry name" value="Ald_Xan_dh_C"/>
    <property type="match status" value="1"/>
</dbReference>
<dbReference type="GeneID" id="42801594"/>
<dbReference type="InterPro" id="IPR000674">
    <property type="entry name" value="Ald_Oxase/Xan_DH_a/b"/>
</dbReference>
<evidence type="ECO:0000313" key="5">
    <source>
        <dbReference type="EMBL" id="QGR17495.1"/>
    </source>
</evidence>
<protein>
    <submittedName>
        <fullName evidence="4">Glyceraldehyde dehydrogenase large subunit</fullName>
        <ecNumber evidence="4">1.2.99.8</ecNumber>
    </submittedName>
    <submittedName>
        <fullName evidence="5">Molybdopterin-dependent oxidoreductase</fullName>
    </submittedName>
</protein>
<dbReference type="InterPro" id="IPR008274">
    <property type="entry name" value="AldOxase/xan_DH_MoCoBD1"/>
</dbReference>
<dbReference type="Proteomes" id="UP000582213">
    <property type="component" value="Unassembled WGS sequence"/>
</dbReference>
<evidence type="ECO:0000313" key="4">
    <source>
        <dbReference type="EMBL" id="MBB5253832.1"/>
    </source>
</evidence>
<dbReference type="AlphaFoldDB" id="A0A650CIK0"/>
<dbReference type="Proteomes" id="UP000427373">
    <property type="component" value="Chromosome"/>
</dbReference>
<dbReference type="EC" id="1.2.99.8" evidence="4"/>
<dbReference type="EMBL" id="JACHFY010000007">
    <property type="protein sequence ID" value="MBB5253832.1"/>
    <property type="molecule type" value="Genomic_DNA"/>
</dbReference>
<feature type="domain" description="Aldehyde oxidase/xanthine dehydrogenase a/b hammerhead" evidence="3">
    <location>
        <begin position="18"/>
        <end position="135"/>
    </location>
</feature>
<dbReference type="KEGG" id="soh:D1869_10085"/>
<keyword evidence="6" id="KW-1185">Reference proteome</keyword>
<evidence type="ECO:0000259" key="3">
    <source>
        <dbReference type="SMART" id="SM01008"/>
    </source>
</evidence>